<dbReference type="AlphaFoldDB" id="A0AA90NTR8"/>
<sequence>MIEFLNRIKDIDIWGDRNEGLSDDERERIDRIPTQNPYGIVGLIIGGFAFLFPQYGISIITLIFCVVTFFTFDKEKEDNPWTFYIGIILSLLGLYMFIAGEAHNLII</sequence>
<dbReference type="GO" id="GO:0051301">
    <property type="term" value="P:cell division"/>
    <property type="evidence" value="ECO:0007669"/>
    <property type="project" value="UniProtKB-KW"/>
</dbReference>
<feature type="transmembrane region" description="Helical" evidence="1">
    <location>
        <begin position="38"/>
        <end position="69"/>
    </location>
</feature>
<gene>
    <name evidence="2" type="ORF">Q8G35_14735</name>
</gene>
<protein>
    <submittedName>
        <fullName evidence="2">Cell division protein FtsK</fullName>
    </submittedName>
</protein>
<proteinExistence type="predicted"/>
<keyword evidence="1" id="KW-0812">Transmembrane</keyword>
<evidence type="ECO:0000313" key="2">
    <source>
        <dbReference type="EMBL" id="MDP1419636.1"/>
    </source>
</evidence>
<dbReference type="Proteomes" id="UP001178277">
    <property type="component" value="Unassembled WGS sequence"/>
</dbReference>
<keyword evidence="1" id="KW-0472">Membrane</keyword>
<keyword evidence="1" id="KW-1133">Transmembrane helix</keyword>
<keyword evidence="2" id="KW-0132">Cell division</keyword>
<name>A0AA90NTR8_9BACI</name>
<feature type="transmembrane region" description="Helical" evidence="1">
    <location>
        <begin position="81"/>
        <end position="98"/>
    </location>
</feature>
<evidence type="ECO:0000313" key="3">
    <source>
        <dbReference type="Proteomes" id="UP001178277"/>
    </source>
</evidence>
<organism evidence="2 3">
    <name type="scientific">Peribacillus simplex</name>
    <dbReference type="NCBI Taxonomy" id="1478"/>
    <lineage>
        <taxon>Bacteria</taxon>
        <taxon>Bacillati</taxon>
        <taxon>Bacillota</taxon>
        <taxon>Bacilli</taxon>
        <taxon>Bacillales</taxon>
        <taxon>Bacillaceae</taxon>
        <taxon>Peribacillus</taxon>
    </lineage>
</organism>
<reference evidence="2" key="1">
    <citation type="submission" date="2023-07" db="EMBL/GenBank/DDBJ databases">
        <title>Murine gut Bacillus species.</title>
        <authorList>
            <person name="Gutman E."/>
            <person name="Hashuel R."/>
            <person name="Litvak Y."/>
        </authorList>
    </citation>
    <scope>NUCLEOTIDE SEQUENCE</scope>
    <source>
        <strain evidence="2">RU283</strain>
    </source>
</reference>
<comment type="caution">
    <text evidence="2">The sequence shown here is derived from an EMBL/GenBank/DDBJ whole genome shotgun (WGS) entry which is preliminary data.</text>
</comment>
<dbReference type="EMBL" id="JAUUTP010000015">
    <property type="protein sequence ID" value="MDP1419636.1"/>
    <property type="molecule type" value="Genomic_DNA"/>
</dbReference>
<evidence type="ECO:0000256" key="1">
    <source>
        <dbReference type="SAM" id="Phobius"/>
    </source>
</evidence>
<keyword evidence="2" id="KW-0131">Cell cycle</keyword>
<accession>A0AA90NTR8</accession>